<proteinExistence type="predicted"/>
<reference evidence="1 2" key="1">
    <citation type="submission" date="2021-01" db="EMBL/GenBank/DDBJ databases">
        <title>Entomomonas sp. F2A isolated from a house cricket (Acheta domesticus).</title>
        <authorList>
            <person name="Spergser J."/>
            <person name="Busse H.-J."/>
        </authorList>
    </citation>
    <scope>NUCLEOTIDE SEQUENCE [LARGE SCALE GENOMIC DNA]</scope>
    <source>
        <strain evidence="1 2">F2A</strain>
    </source>
</reference>
<accession>A0A974NDH6</accession>
<sequence>MKKLTSIFVISFLLIGCTPRLVITPDKLMDALLGQPYHDEIIISVGSGPVSPASFDYSIKPNNSGLELYSYSVDDQFNHFVVKGIPNTLDDIVIHMTGETELRSPFYSPKEFNKTYVIKVKEKE</sequence>
<dbReference type="RefSeq" id="WP_201090540.1">
    <property type="nucleotide sequence ID" value="NZ_CP067393.1"/>
</dbReference>
<protein>
    <recommendedName>
        <fullName evidence="3">Lipoprotein</fullName>
    </recommendedName>
</protein>
<evidence type="ECO:0000313" key="2">
    <source>
        <dbReference type="Proteomes" id="UP000595278"/>
    </source>
</evidence>
<dbReference type="AlphaFoldDB" id="A0A974NDH6"/>
<keyword evidence="2" id="KW-1185">Reference proteome</keyword>
<dbReference type="KEGG" id="eaz:JHT90_09500"/>
<gene>
    <name evidence="1" type="ORF">JHT90_09500</name>
</gene>
<evidence type="ECO:0000313" key="1">
    <source>
        <dbReference type="EMBL" id="QQP84643.1"/>
    </source>
</evidence>
<dbReference type="EMBL" id="CP067393">
    <property type="protein sequence ID" value="QQP84643.1"/>
    <property type="molecule type" value="Genomic_DNA"/>
</dbReference>
<dbReference type="PROSITE" id="PS51257">
    <property type="entry name" value="PROKAR_LIPOPROTEIN"/>
    <property type="match status" value="1"/>
</dbReference>
<dbReference type="Proteomes" id="UP000595278">
    <property type="component" value="Chromosome"/>
</dbReference>
<name>A0A974NDH6_9GAMM</name>
<organism evidence="1 2">
    <name type="scientific">Entomomonas asaccharolytica</name>
    <dbReference type="NCBI Taxonomy" id="2785331"/>
    <lineage>
        <taxon>Bacteria</taxon>
        <taxon>Pseudomonadati</taxon>
        <taxon>Pseudomonadota</taxon>
        <taxon>Gammaproteobacteria</taxon>
        <taxon>Pseudomonadales</taxon>
        <taxon>Pseudomonadaceae</taxon>
        <taxon>Entomomonas</taxon>
    </lineage>
</organism>
<evidence type="ECO:0008006" key="3">
    <source>
        <dbReference type="Google" id="ProtNLM"/>
    </source>
</evidence>